<comment type="similarity">
    <text evidence="2 12">Belongs to the D-alanine--D-alanine ligase family.</text>
</comment>
<evidence type="ECO:0000256" key="6">
    <source>
        <dbReference type="ARBA" id="ARBA00022840"/>
    </source>
</evidence>
<feature type="active site" evidence="13">
    <location>
        <position position="185"/>
    </location>
</feature>
<dbReference type="Pfam" id="PF07478">
    <property type="entry name" value="Dala_Dala_lig_C"/>
    <property type="match status" value="1"/>
</dbReference>
<feature type="active site" evidence="13">
    <location>
        <position position="319"/>
    </location>
</feature>
<dbReference type="InterPro" id="IPR005905">
    <property type="entry name" value="D_ala_D_ala"/>
</dbReference>
<dbReference type="InterPro" id="IPR011761">
    <property type="entry name" value="ATP-grasp"/>
</dbReference>
<dbReference type="GO" id="GO:0008716">
    <property type="term" value="F:D-alanine-D-alanine ligase activity"/>
    <property type="evidence" value="ECO:0007669"/>
    <property type="project" value="UniProtKB-UniRule"/>
</dbReference>
<feature type="binding site" evidence="14">
    <location>
        <position position="308"/>
    </location>
    <ligand>
        <name>Mg(2+)</name>
        <dbReference type="ChEBI" id="CHEBI:18420"/>
        <label>1</label>
    </ligand>
</feature>
<dbReference type="Gene3D" id="3.40.50.20">
    <property type="match status" value="1"/>
</dbReference>
<dbReference type="SUPFAM" id="SSF56059">
    <property type="entry name" value="Glutathione synthetase ATP-binding domain-like"/>
    <property type="match status" value="1"/>
</dbReference>
<feature type="domain" description="ATP-grasp" evidence="16">
    <location>
        <begin position="136"/>
        <end position="342"/>
    </location>
</feature>
<comment type="cofactor">
    <cofactor evidence="14">
        <name>Mg(2+)</name>
        <dbReference type="ChEBI" id="CHEBI:18420"/>
    </cofactor>
    <cofactor evidence="14">
        <name>Mn(2+)</name>
        <dbReference type="ChEBI" id="CHEBI:29035"/>
    </cofactor>
    <text evidence="14">Binds 2 magnesium or manganese ions per subunit.</text>
</comment>
<dbReference type="EC" id="6.3.2.4" evidence="12"/>
<evidence type="ECO:0000256" key="12">
    <source>
        <dbReference type="HAMAP-Rule" id="MF_00047"/>
    </source>
</evidence>
<evidence type="ECO:0000256" key="7">
    <source>
        <dbReference type="ARBA" id="ARBA00022842"/>
    </source>
</evidence>
<evidence type="ECO:0000259" key="16">
    <source>
        <dbReference type="PROSITE" id="PS50975"/>
    </source>
</evidence>
<evidence type="ECO:0000313" key="17">
    <source>
        <dbReference type="EMBL" id="SFD64361.1"/>
    </source>
</evidence>
<keyword evidence="9 12" id="KW-0573">Peptidoglycan synthesis</keyword>
<proteinExistence type="inferred from homology"/>
<comment type="cofactor">
    <cofactor evidence="1">
        <name>Mn(2+)</name>
        <dbReference type="ChEBI" id="CHEBI:29035"/>
    </cofactor>
</comment>
<dbReference type="SUPFAM" id="SSF52440">
    <property type="entry name" value="PreATP-grasp domain"/>
    <property type="match status" value="1"/>
</dbReference>
<dbReference type="HAMAP" id="MF_00047">
    <property type="entry name" value="Dala_Dala_lig"/>
    <property type="match status" value="1"/>
</dbReference>
<sequence>MKTKLYVLYGGKSVEHEVSLKTAVTVLLSIDETRYEVYPVYISRDGLWCTPGHLSKEDLTVERLIAEPAFHDPARSIGEILSGVMALPGPKVVLPLLHGSNGEDGTVQGLLELLNVPYVGNGVLASALTLDKAMSKQVLAQADIQQTEYKVCRFEEWRTNEEAVLRDVEHLIGYPCYVKPASLGSSIGISRCLNRGELLTGIREAFYYDNKLVIEREVVGREIQVAVIGNERPLASLPGEFIHDHTFFNYESKYMDKRLTMSIPAKLADGLTQRIRELAIRAYQAHGCEGLARVDFFLGREGDLFLNEINALPGFTNFSMYPVMWERTDGTAYSELIEKLIGHAIARHKNKQTLQYTR</sequence>
<dbReference type="GO" id="GO:0005829">
    <property type="term" value="C:cytosol"/>
    <property type="evidence" value="ECO:0007669"/>
    <property type="project" value="TreeGrafter"/>
</dbReference>
<evidence type="ECO:0000256" key="10">
    <source>
        <dbReference type="ARBA" id="ARBA00023211"/>
    </source>
</evidence>
<evidence type="ECO:0000256" key="8">
    <source>
        <dbReference type="ARBA" id="ARBA00022960"/>
    </source>
</evidence>
<keyword evidence="7 14" id="KW-0460">Magnesium</keyword>
<dbReference type="Gene3D" id="3.30.470.20">
    <property type="entry name" value="ATP-grasp fold, B domain"/>
    <property type="match status" value="1"/>
</dbReference>
<keyword evidence="12" id="KW-0963">Cytoplasm</keyword>
<reference evidence="18" key="1">
    <citation type="submission" date="2016-10" db="EMBL/GenBank/DDBJ databases">
        <authorList>
            <person name="Varghese N."/>
            <person name="Submissions S."/>
        </authorList>
    </citation>
    <scope>NUCLEOTIDE SEQUENCE [LARGE SCALE GENOMIC DNA]</scope>
    <source>
        <strain evidence="18">CGMCC 1.10784</strain>
    </source>
</reference>
<keyword evidence="8 12" id="KW-0133">Cell shape</keyword>
<dbReference type="GO" id="GO:0009252">
    <property type="term" value="P:peptidoglycan biosynthetic process"/>
    <property type="evidence" value="ECO:0007669"/>
    <property type="project" value="UniProtKB-UniRule"/>
</dbReference>
<keyword evidence="6 15" id="KW-0067">ATP-binding</keyword>
<evidence type="ECO:0000256" key="4">
    <source>
        <dbReference type="ARBA" id="ARBA00022723"/>
    </source>
</evidence>
<feature type="binding site" evidence="14">
    <location>
        <position position="308"/>
    </location>
    <ligand>
        <name>Mg(2+)</name>
        <dbReference type="ChEBI" id="CHEBI:18420"/>
        <label>2</label>
    </ligand>
</feature>
<keyword evidence="18" id="KW-1185">Reference proteome</keyword>
<dbReference type="Pfam" id="PF01820">
    <property type="entry name" value="Dala_Dala_lig_N"/>
    <property type="match status" value="1"/>
</dbReference>
<dbReference type="InterPro" id="IPR000291">
    <property type="entry name" value="D-Ala_lig_Van_CS"/>
</dbReference>
<dbReference type="AlphaFoldDB" id="A0A1I1U0F8"/>
<dbReference type="EMBL" id="FOMT01000001">
    <property type="protein sequence ID" value="SFD64361.1"/>
    <property type="molecule type" value="Genomic_DNA"/>
</dbReference>
<keyword evidence="5 15" id="KW-0547">Nucleotide-binding</keyword>
<dbReference type="GO" id="GO:0071555">
    <property type="term" value="P:cell wall organization"/>
    <property type="evidence" value="ECO:0007669"/>
    <property type="project" value="UniProtKB-KW"/>
</dbReference>
<dbReference type="PANTHER" id="PTHR23132:SF25">
    <property type="entry name" value="D-ALANINE--D-ALANINE LIGASE A"/>
    <property type="match status" value="1"/>
</dbReference>
<comment type="function">
    <text evidence="12">Cell wall formation.</text>
</comment>
<dbReference type="GO" id="GO:0008360">
    <property type="term" value="P:regulation of cell shape"/>
    <property type="evidence" value="ECO:0007669"/>
    <property type="project" value="UniProtKB-KW"/>
</dbReference>
<feature type="binding site" evidence="14">
    <location>
        <position position="295"/>
    </location>
    <ligand>
        <name>Mg(2+)</name>
        <dbReference type="ChEBI" id="CHEBI:18420"/>
        <label>1</label>
    </ligand>
</feature>
<dbReference type="STRING" id="1045775.SAMN05216378_0802"/>
<dbReference type="InterPro" id="IPR013815">
    <property type="entry name" value="ATP_grasp_subdomain_1"/>
</dbReference>
<organism evidence="17 18">
    <name type="scientific">Paenibacillus catalpae</name>
    <dbReference type="NCBI Taxonomy" id="1045775"/>
    <lineage>
        <taxon>Bacteria</taxon>
        <taxon>Bacillati</taxon>
        <taxon>Bacillota</taxon>
        <taxon>Bacilli</taxon>
        <taxon>Bacillales</taxon>
        <taxon>Paenibacillaceae</taxon>
        <taxon>Paenibacillus</taxon>
    </lineage>
</organism>
<feature type="binding site" evidence="14">
    <location>
        <position position="310"/>
    </location>
    <ligand>
        <name>Mg(2+)</name>
        <dbReference type="ChEBI" id="CHEBI:18420"/>
        <label>2</label>
    </ligand>
</feature>
<evidence type="ECO:0000313" key="18">
    <source>
        <dbReference type="Proteomes" id="UP000198855"/>
    </source>
</evidence>
<dbReference type="NCBIfam" id="TIGR01205">
    <property type="entry name" value="D_ala_D_alaTIGR"/>
    <property type="match status" value="1"/>
</dbReference>
<dbReference type="PIRSF" id="PIRSF039102">
    <property type="entry name" value="Ddl/VanB"/>
    <property type="match status" value="1"/>
</dbReference>
<keyword evidence="10 14" id="KW-0464">Manganese</keyword>
<dbReference type="OrthoDB" id="9813261at2"/>
<comment type="catalytic activity">
    <reaction evidence="12">
        <text>2 D-alanine + ATP = D-alanyl-D-alanine + ADP + phosphate + H(+)</text>
        <dbReference type="Rhea" id="RHEA:11224"/>
        <dbReference type="ChEBI" id="CHEBI:15378"/>
        <dbReference type="ChEBI" id="CHEBI:30616"/>
        <dbReference type="ChEBI" id="CHEBI:43474"/>
        <dbReference type="ChEBI" id="CHEBI:57416"/>
        <dbReference type="ChEBI" id="CHEBI:57822"/>
        <dbReference type="ChEBI" id="CHEBI:456216"/>
        <dbReference type="EC" id="6.3.2.4"/>
    </reaction>
</comment>
<dbReference type="GO" id="GO:0005524">
    <property type="term" value="F:ATP binding"/>
    <property type="evidence" value="ECO:0007669"/>
    <property type="project" value="UniProtKB-UniRule"/>
</dbReference>
<feature type="active site" evidence="13">
    <location>
        <position position="15"/>
    </location>
</feature>
<dbReference type="InterPro" id="IPR011095">
    <property type="entry name" value="Dala_Dala_lig_C"/>
</dbReference>
<comment type="subcellular location">
    <subcellularLocation>
        <location evidence="12">Cytoplasm</location>
    </subcellularLocation>
</comment>
<evidence type="ECO:0000256" key="2">
    <source>
        <dbReference type="ARBA" id="ARBA00010871"/>
    </source>
</evidence>
<keyword evidence="11 12" id="KW-0961">Cell wall biogenesis/degradation</keyword>
<keyword evidence="4 14" id="KW-0479">Metal-binding</keyword>
<comment type="pathway">
    <text evidence="12">Cell wall biogenesis; peptidoglycan biosynthesis.</text>
</comment>
<evidence type="ECO:0000256" key="14">
    <source>
        <dbReference type="PIRSR" id="PIRSR039102-3"/>
    </source>
</evidence>
<dbReference type="Proteomes" id="UP000198855">
    <property type="component" value="Unassembled WGS sequence"/>
</dbReference>
<dbReference type="RefSeq" id="WP_091181250.1">
    <property type="nucleotide sequence ID" value="NZ_FOMT01000001.1"/>
</dbReference>
<evidence type="ECO:0000256" key="9">
    <source>
        <dbReference type="ARBA" id="ARBA00022984"/>
    </source>
</evidence>
<gene>
    <name evidence="12" type="primary">ddl</name>
    <name evidence="17" type="ORF">SAMN05216378_0802</name>
</gene>
<evidence type="ECO:0000256" key="11">
    <source>
        <dbReference type="ARBA" id="ARBA00023316"/>
    </source>
</evidence>
<protein>
    <recommendedName>
        <fullName evidence="12">D-alanine--D-alanine ligase</fullName>
        <ecNumber evidence="12">6.3.2.4</ecNumber>
    </recommendedName>
    <alternativeName>
        <fullName evidence="12">D-Ala-D-Ala ligase</fullName>
    </alternativeName>
    <alternativeName>
        <fullName evidence="12">D-alanylalanine synthetase</fullName>
    </alternativeName>
</protein>
<dbReference type="InterPro" id="IPR016185">
    <property type="entry name" value="PreATP-grasp_dom_sf"/>
</dbReference>
<evidence type="ECO:0000256" key="3">
    <source>
        <dbReference type="ARBA" id="ARBA00022598"/>
    </source>
</evidence>
<keyword evidence="3 12" id="KW-0436">Ligase</keyword>
<dbReference type="UniPathway" id="UPA00219"/>
<dbReference type="PANTHER" id="PTHR23132">
    <property type="entry name" value="D-ALANINE--D-ALANINE LIGASE"/>
    <property type="match status" value="1"/>
</dbReference>
<dbReference type="FunFam" id="3.30.470.20:FF:000008">
    <property type="entry name" value="D-alanine--D-alanine ligase"/>
    <property type="match status" value="1"/>
</dbReference>
<evidence type="ECO:0000256" key="1">
    <source>
        <dbReference type="ARBA" id="ARBA00001936"/>
    </source>
</evidence>
<evidence type="ECO:0000256" key="15">
    <source>
        <dbReference type="PROSITE-ProRule" id="PRU00409"/>
    </source>
</evidence>
<dbReference type="Gene3D" id="3.30.1490.20">
    <property type="entry name" value="ATP-grasp fold, A domain"/>
    <property type="match status" value="1"/>
</dbReference>
<dbReference type="NCBIfam" id="NF002528">
    <property type="entry name" value="PRK01966.1-4"/>
    <property type="match status" value="1"/>
</dbReference>
<evidence type="ECO:0000256" key="13">
    <source>
        <dbReference type="PIRSR" id="PIRSR039102-1"/>
    </source>
</evidence>
<dbReference type="GO" id="GO:0046872">
    <property type="term" value="F:metal ion binding"/>
    <property type="evidence" value="ECO:0007669"/>
    <property type="project" value="UniProtKB-KW"/>
</dbReference>
<dbReference type="InterPro" id="IPR011127">
    <property type="entry name" value="Dala_Dala_lig_N"/>
</dbReference>
<evidence type="ECO:0000256" key="5">
    <source>
        <dbReference type="ARBA" id="ARBA00022741"/>
    </source>
</evidence>
<accession>A0A1I1U0F8</accession>
<dbReference type="PROSITE" id="PS50975">
    <property type="entry name" value="ATP_GRASP"/>
    <property type="match status" value="1"/>
</dbReference>
<dbReference type="PROSITE" id="PS00843">
    <property type="entry name" value="DALA_DALA_LIGASE_1"/>
    <property type="match status" value="1"/>
</dbReference>
<name>A0A1I1U0F8_9BACL</name>